<sequence>MLLQDVLQKKLEILIYDNNDAMKTFSIKFEDFIFASFISFLTIFSVLYYAFDNEGKYIFMLVSIINVIYLFRFSKVIPIFIVLLFSLLYVIEMRHFFSSGLRISYWNSFQEAKYLNKALVLHALFLFPFVFLSLFSDDNKFPTFDEIRRNNYVVFYFSIISFFILTHIGIKGETVLNSAYGSNDSEKTALYEYGIIFFIIANIYSSKSFLQKFIILFGLIWFSVKSVLYGGRVEVLQIGLAFLYMSYNFAHDIERKKLIIYGLVGLLLMTVIGTIRGNPELIFSLMNGSFSIEMIFSPPRNGIVSSNFGDVMQASSRMIGLSDTGIWDLSFRISSFISFLFNIFLYGMEFKNASNLALADQAVYGAGGGGLISSYFYVWLGWIGPVLSGFWLVLTFYFGLYKNKNNIFLYIYAFALLVTFPRWLAYSPIVLVKFGVFSMIFLMFMYCIDKLIRQFLSARHV</sequence>
<feature type="transmembrane region" description="Helical" evidence="1">
    <location>
        <begin position="57"/>
        <end position="73"/>
    </location>
</feature>
<feature type="transmembrane region" description="Helical" evidence="1">
    <location>
        <begin position="382"/>
        <end position="400"/>
    </location>
</feature>
<name>A0A7M1WPC0_VIBPH</name>
<gene>
    <name evidence="2" type="ORF">VP386_00011</name>
</gene>
<evidence type="ECO:0008006" key="3">
    <source>
        <dbReference type="Google" id="ProtNLM"/>
    </source>
</evidence>
<feature type="transmembrane region" description="Helical" evidence="1">
    <location>
        <begin position="32"/>
        <end position="51"/>
    </location>
</feature>
<feature type="transmembrane region" description="Helical" evidence="1">
    <location>
        <begin position="235"/>
        <end position="251"/>
    </location>
</feature>
<feature type="transmembrane region" description="Helical" evidence="1">
    <location>
        <begin position="258"/>
        <end position="277"/>
    </location>
</feature>
<accession>A0A7M1WPC0</accession>
<feature type="transmembrane region" description="Helical" evidence="1">
    <location>
        <begin position="325"/>
        <end position="345"/>
    </location>
</feature>
<feature type="transmembrane region" description="Helical" evidence="1">
    <location>
        <begin position="213"/>
        <end position="229"/>
    </location>
</feature>
<evidence type="ECO:0000313" key="2">
    <source>
        <dbReference type="EMBL" id="QOS29016.1"/>
    </source>
</evidence>
<evidence type="ECO:0000256" key="1">
    <source>
        <dbReference type="SAM" id="Phobius"/>
    </source>
</evidence>
<feature type="transmembrane region" description="Helical" evidence="1">
    <location>
        <begin position="407"/>
        <end position="424"/>
    </location>
</feature>
<organism evidence="2">
    <name type="scientific">Vibrio parahaemolyticus</name>
    <dbReference type="NCBI Taxonomy" id="670"/>
    <lineage>
        <taxon>Bacteria</taxon>
        <taxon>Pseudomonadati</taxon>
        <taxon>Pseudomonadota</taxon>
        <taxon>Gammaproteobacteria</taxon>
        <taxon>Vibrionales</taxon>
        <taxon>Vibrionaceae</taxon>
        <taxon>Vibrio</taxon>
    </lineage>
</organism>
<feature type="transmembrane region" description="Helical" evidence="1">
    <location>
        <begin position="152"/>
        <end position="170"/>
    </location>
</feature>
<feature type="transmembrane region" description="Helical" evidence="1">
    <location>
        <begin position="430"/>
        <end position="448"/>
    </location>
</feature>
<dbReference type="EMBL" id="MT898388">
    <property type="protein sequence ID" value="QOS29016.1"/>
    <property type="molecule type" value="Genomic_DNA"/>
</dbReference>
<keyword evidence="1" id="KW-0812">Transmembrane</keyword>
<proteinExistence type="predicted"/>
<feature type="transmembrane region" description="Helical" evidence="1">
    <location>
        <begin position="80"/>
        <end position="98"/>
    </location>
</feature>
<feature type="transmembrane region" description="Helical" evidence="1">
    <location>
        <begin position="118"/>
        <end position="136"/>
    </location>
</feature>
<feature type="transmembrane region" description="Helical" evidence="1">
    <location>
        <begin position="357"/>
        <end position="376"/>
    </location>
</feature>
<dbReference type="AlphaFoldDB" id="A0A7M1WPC0"/>
<keyword evidence="1" id="KW-1133">Transmembrane helix</keyword>
<feature type="transmembrane region" description="Helical" evidence="1">
    <location>
        <begin position="190"/>
        <end position="206"/>
    </location>
</feature>
<reference evidence="2" key="1">
    <citation type="submission" date="2020-08" db="EMBL/GenBank/DDBJ databases">
        <title>Genetic structure, function and evolution of capsule biosynthesis loci in Vibrio parahaemolyticus.</title>
        <authorList>
            <person name="Li L."/>
            <person name="Bian S."/>
        </authorList>
    </citation>
    <scope>NUCLEOTIDE SEQUENCE</scope>
    <source>
        <strain evidence="2">VP386</strain>
    </source>
</reference>
<protein>
    <recommendedName>
        <fullName evidence="3">O-antigen polysaccharide polymerase Wzy</fullName>
    </recommendedName>
</protein>
<keyword evidence="1" id="KW-0472">Membrane</keyword>